<dbReference type="InterPro" id="IPR000340">
    <property type="entry name" value="Dual-sp_phosphatase_cat-dom"/>
</dbReference>
<dbReference type="Pfam" id="PF00782">
    <property type="entry name" value="DSPc"/>
    <property type="match status" value="1"/>
</dbReference>
<feature type="region of interest" description="Disordered" evidence="3">
    <location>
        <begin position="1"/>
        <end position="20"/>
    </location>
</feature>
<dbReference type="InterPro" id="IPR047949">
    <property type="entry name" value="PPS1_DSP"/>
</dbReference>
<feature type="compositionally biased region" description="Basic and acidic residues" evidence="3">
    <location>
        <begin position="141"/>
        <end position="155"/>
    </location>
</feature>
<sequence>MGSVERFGGGVGGDSTHGHAAAVSNETGEWEFVEPKVPDGISLRNFGIQAPVYATISDIVVYSPQGNTSASISLAQKFKQAIEKKYSQRLERLRLVHPNASPEEDFGLVKYNVFVLDATPDEIHVHLEHLVTRVEDINIPHSHTDGTDAHAHGDVPDSPPSVYDSDSSPSTPGYDQAEKGIPNVANARKFRKLPANTINFAQREKDEMRDLTRASEIMTFFPSPPTSPSADTQDLEDKEQISGSSTATLWDPTLGQIFLGNASDVPLPMEDPLYSHRNARSSPHSQSRRPTSTIDNCSESCSCLDDEDWDWSGNDPAQGFGYDICIECDDLAPFPSPTQMKKAEEHIRSMEKSWVDRCLRRYASAPSTPPPEGSEEQGEEMVDVVQIPPRPPPNPNAVIHLPFPSSVTYTTSLLPFLSWLESLMRPQQPVEIHIQPPQTAAKEKGKGVVGRRGSVATMGNGSSSGFMPSSLPPPSAFPSPFLPSESPSPSSFQRVRSTSATFSPSSSAPTQSHTLSSSSSSFPSLRQSRTQTPPIVPSQQPLTRPLKVLIYSADGYTESSSLALCLLMAFKNLSLPEAYLELQLEKRRSFFVYVGEVGALKRVEARLEKERNASLGVGAGWITGTANSKAVARRPAHSLSFNSPPTSIQTSFFGSSPQSALKAMNEMQPASAHPLSTSVPKDTTLGAPPSPTANNRLRKRASTMPQMPSFTDHQAWFQDPRFDGSFPSRVLPFLYLGNLNHASNAYMLHALGITHVVSVGECALIPPPQHYSSSHGPNSHEFVHGAGPNGQGSLWIEEREGRIKVLDIKGVCDDGIDTLEPQLGPICEWIDRARAEGGKVLVHCRVGVSRSATVTIAYVMQHLDIPLVDAYLIVRSRRLSVLIQPNMRLLYNLIGWELRLAMEKCREEKDEKRREERLRRELSRCVNWPYLAKEVHALNEKYLR</sequence>
<dbReference type="InterPro" id="IPR016130">
    <property type="entry name" value="Tyr_Pase_AS"/>
</dbReference>
<keyword evidence="2" id="KW-0904">Protein phosphatase</keyword>
<dbReference type="PROSITE" id="PS50056">
    <property type="entry name" value="TYR_PHOSPHATASE_2"/>
    <property type="match status" value="1"/>
</dbReference>
<feature type="compositionally biased region" description="Pro residues" evidence="3">
    <location>
        <begin position="470"/>
        <end position="481"/>
    </location>
</feature>
<feature type="compositionally biased region" description="Polar residues" evidence="3">
    <location>
        <begin position="280"/>
        <end position="297"/>
    </location>
</feature>
<dbReference type="GO" id="GO:0008138">
    <property type="term" value="F:protein tyrosine/serine/threonine phosphatase activity"/>
    <property type="evidence" value="ECO:0007669"/>
    <property type="project" value="InterPro"/>
</dbReference>
<comment type="caution">
    <text evidence="6">The sequence shown here is derived from an EMBL/GenBank/DDBJ whole genome shotgun (WGS) entry which is preliminary data.</text>
</comment>
<protein>
    <submittedName>
        <fullName evidence="6">Uncharacterized protein</fullName>
    </submittedName>
</protein>
<feature type="region of interest" description="Disordered" evidence="3">
    <location>
        <begin position="270"/>
        <end position="297"/>
    </location>
</feature>
<name>A0A8K0UCV1_9AGAR</name>
<keyword evidence="7" id="KW-1185">Reference proteome</keyword>
<feature type="domain" description="Tyrosine-protein phosphatase" evidence="4">
    <location>
        <begin position="726"/>
        <end position="902"/>
    </location>
</feature>
<feature type="region of interest" description="Disordered" evidence="3">
    <location>
        <begin position="667"/>
        <end position="696"/>
    </location>
</feature>
<feature type="region of interest" description="Disordered" evidence="3">
    <location>
        <begin position="141"/>
        <end position="179"/>
    </location>
</feature>
<dbReference type="InterPro" id="IPR020422">
    <property type="entry name" value="TYR_PHOSPHATASE_DUAL_dom"/>
</dbReference>
<dbReference type="PROSITE" id="PS00383">
    <property type="entry name" value="TYR_PHOSPHATASE_1"/>
    <property type="match status" value="1"/>
</dbReference>
<dbReference type="GO" id="GO:0005634">
    <property type="term" value="C:nucleus"/>
    <property type="evidence" value="ECO:0007669"/>
    <property type="project" value="GOC"/>
</dbReference>
<proteinExistence type="predicted"/>
<feature type="region of interest" description="Disordered" evidence="3">
    <location>
        <begin position="219"/>
        <end position="239"/>
    </location>
</feature>
<reference evidence="6" key="1">
    <citation type="journal article" date="2021" name="New Phytol.">
        <title>Evolutionary innovations through gain and loss of genes in the ectomycorrhizal Boletales.</title>
        <authorList>
            <person name="Wu G."/>
            <person name="Miyauchi S."/>
            <person name="Morin E."/>
            <person name="Kuo A."/>
            <person name="Drula E."/>
            <person name="Varga T."/>
            <person name="Kohler A."/>
            <person name="Feng B."/>
            <person name="Cao Y."/>
            <person name="Lipzen A."/>
            <person name="Daum C."/>
            <person name="Hundley H."/>
            <person name="Pangilinan J."/>
            <person name="Johnson J."/>
            <person name="Barry K."/>
            <person name="LaButti K."/>
            <person name="Ng V."/>
            <person name="Ahrendt S."/>
            <person name="Min B."/>
            <person name="Choi I.G."/>
            <person name="Park H."/>
            <person name="Plett J.M."/>
            <person name="Magnuson J."/>
            <person name="Spatafora J.W."/>
            <person name="Nagy L.G."/>
            <person name="Henrissat B."/>
            <person name="Grigoriev I.V."/>
            <person name="Yang Z.L."/>
            <person name="Xu J."/>
            <person name="Martin F.M."/>
        </authorList>
    </citation>
    <scope>NUCLEOTIDE SEQUENCE</scope>
    <source>
        <strain evidence="6">KKN 215</strain>
    </source>
</reference>
<feature type="region of interest" description="Disordered" evidence="3">
    <location>
        <begin position="431"/>
        <end position="539"/>
    </location>
</feature>
<dbReference type="InterPro" id="IPR029021">
    <property type="entry name" value="Prot-tyrosine_phosphatase-like"/>
</dbReference>
<feature type="domain" description="Tyrosine specific protein phosphatases" evidence="5">
    <location>
        <begin position="832"/>
        <end position="889"/>
    </location>
</feature>
<dbReference type="SMART" id="SM00195">
    <property type="entry name" value="DSPc"/>
    <property type="match status" value="1"/>
</dbReference>
<dbReference type="OrthoDB" id="273181at2759"/>
<dbReference type="EMBL" id="JAEVFJ010000071">
    <property type="protein sequence ID" value="KAH8074794.1"/>
    <property type="molecule type" value="Genomic_DNA"/>
</dbReference>
<dbReference type="GO" id="GO:0033260">
    <property type="term" value="P:nuclear DNA replication"/>
    <property type="evidence" value="ECO:0007669"/>
    <property type="project" value="InterPro"/>
</dbReference>
<feature type="compositionally biased region" description="Low complexity" evidence="3">
    <location>
        <begin position="482"/>
        <end position="529"/>
    </location>
</feature>
<gene>
    <name evidence="6" type="ORF">BXZ70DRAFT_745283</name>
</gene>
<organism evidence="6 7">
    <name type="scientific">Cristinia sonorae</name>
    <dbReference type="NCBI Taxonomy" id="1940300"/>
    <lineage>
        <taxon>Eukaryota</taxon>
        <taxon>Fungi</taxon>
        <taxon>Dikarya</taxon>
        <taxon>Basidiomycota</taxon>
        <taxon>Agaricomycotina</taxon>
        <taxon>Agaricomycetes</taxon>
        <taxon>Agaricomycetidae</taxon>
        <taxon>Agaricales</taxon>
        <taxon>Pleurotineae</taxon>
        <taxon>Stephanosporaceae</taxon>
        <taxon>Cristinia</taxon>
    </lineage>
</organism>
<dbReference type="PANTHER" id="PTHR47550:SF1">
    <property type="entry name" value="DUAL SPECIFICITY PROTEIN PHOSPHATASE PPS1"/>
    <property type="match status" value="1"/>
</dbReference>
<keyword evidence="1" id="KW-0378">Hydrolase</keyword>
<feature type="compositionally biased region" description="Polar residues" evidence="3">
    <location>
        <begin position="457"/>
        <end position="467"/>
    </location>
</feature>
<dbReference type="PANTHER" id="PTHR47550">
    <property type="entry name" value="DUAL SPECIFICITY PROTEIN PHOSPHATASE PPS1"/>
    <property type="match status" value="1"/>
</dbReference>
<evidence type="ECO:0000259" key="5">
    <source>
        <dbReference type="PROSITE" id="PS50056"/>
    </source>
</evidence>
<dbReference type="SUPFAM" id="SSF52799">
    <property type="entry name" value="(Phosphotyrosine protein) phosphatases II"/>
    <property type="match status" value="2"/>
</dbReference>
<evidence type="ECO:0000313" key="6">
    <source>
        <dbReference type="EMBL" id="KAH8074794.1"/>
    </source>
</evidence>
<evidence type="ECO:0000256" key="2">
    <source>
        <dbReference type="ARBA" id="ARBA00022912"/>
    </source>
</evidence>
<feature type="compositionally biased region" description="Low complexity" evidence="3">
    <location>
        <begin position="160"/>
        <end position="170"/>
    </location>
</feature>
<evidence type="ECO:0000313" key="7">
    <source>
        <dbReference type="Proteomes" id="UP000813824"/>
    </source>
</evidence>
<dbReference type="InterPro" id="IPR053239">
    <property type="entry name" value="Dual_spec_PTase"/>
</dbReference>
<dbReference type="AlphaFoldDB" id="A0A8K0UCV1"/>
<evidence type="ECO:0000256" key="1">
    <source>
        <dbReference type="ARBA" id="ARBA00022801"/>
    </source>
</evidence>
<dbReference type="Proteomes" id="UP000813824">
    <property type="component" value="Unassembled WGS sequence"/>
</dbReference>
<accession>A0A8K0UCV1</accession>
<dbReference type="PROSITE" id="PS50054">
    <property type="entry name" value="TYR_PHOSPHATASE_DUAL"/>
    <property type="match status" value="1"/>
</dbReference>
<evidence type="ECO:0000256" key="3">
    <source>
        <dbReference type="SAM" id="MobiDB-lite"/>
    </source>
</evidence>
<dbReference type="CDD" id="cd14516">
    <property type="entry name" value="DSP_fungal_PPS1"/>
    <property type="match status" value="1"/>
</dbReference>
<feature type="compositionally biased region" description="Polar residues" evidence="3">
    <location>
        <begin position="530"/>
        <end position="539"/>
    </location>
</feature>
<dbReference type="Gene3D" id="3.90.190.10">
    <property type="entry name" value="Protein tyrosine phosphatase superfamily"/>
    <property type="match status" value="1"/>
</dbReference>
<evidence type="ECO:0000259" key="4">
    <source>
        <dbReference type="PROSITE" id="PS50054"/>
    </source>
</evidence>
<dbReference type="InterPro" id="IPR000387">
    <property type="entry name" value="Tyr_Pase_dom"/>
</dbReference>